<keyword evidence="3" id="KW-1185">Reference proteome</keyword>
<feature type="transmembrane region" description="Helical" evidence="1">
    <location>
        <begin position="125"/>
        <end position="143"/>
    </location>
</feature>
<dbReference type="RefSeq" id="WP_357787915.1">
    <property type="nucleotide sequence ID" value="NZ_JBFAKC010000015.1"/>
</dbReference>
<dbReference type="EMBL" id="JBFAKC010000015">
    <property type="protein sequence ID" value="MEV0711502.1"/>
    <property type="molecule type" value="Genomic_DNA"/>
</dbReference>
<proteinExistence type="predicted"/>
<evidence type="ECO:0008006" key="4">
    <source>
        <dbReference type="Google" id="ProtNLM"/>
    </source>
</evidence>
<reference evidence="2 3" key="1">
    <citation type="submission" date="2024-06" db="EMBL/GenBank/DDBJ databases">
        <title>The Natural Products Discovery Center: Release of the First 8490 Sequenced Strains for Exploring Actinobacteria Biosynthetic Diversity.</title>
        <authorList>
            <person name="Kalkreuter E."/>
            <person name="Kautsar S.A."/>
            <person name="Yang D."/>
            <person name="Bader C.D."/>
            <person name="Teijaro C.N."/>
            <person name="Fluegel L."/>
            <person name="Davis C.M."/>
            <person name="Simpson J.R."/>
            <person name="Lauterbach L."/>
            <person name="Steele A.D."/>
            <person name="Gui C."/>
            <person name="Meng S."/>
            <person name="Li G."/>
            <person name="Viehrig K."/>
            <person name="Ye F."/>
            <person name="Su P."/>
            <person name="Kiefer A.F."/>
            <person name="Nichols A."/>
            <person name="Cepeda A.J."/>
            <person name="Yan W."/>
            <person name="Fan B."/>
            <person name="Jiang Y."/>
            <person name="Adhikari A."/>
            <person name="Zheng C.-J."/>
            <person name="Schuster L."/>
            <person name="Cowan T.M."/>
            <person name="Smanski M.J."/>
            <person name="Chevrette M.G."/>
            <person name="De Carvalho L.P.S."/>
            <person name="Shen B."/>
        </authorList>
    </citation>
    <scope>NUCLEOTIDE SEQUENCE [LARGE SCALE GENOMIC DNA]</scope>
    <source>
        <strain evidence="2 3">NPDC050403</strain>
    </source>
</reference>
<sequence length="217" mass="22558">MSAPADYPLALAVEDFAPVLLTTCGVLLLRRLTGSGGVVLAAALIGTGGFAKATAKLVVAAGGPDLPWLRGMLFPLLTLGFALLYAELRRAATGRLSRGFIIPTVALIAVCAVAAILAADTLPMLVSTTVFATLTGIHLIRLARRRGDNLSAALIAAQLLAFFVLGPLGARPDQTVALQWTEQLCNTAAQTAFLIAAYRLAGVPRPRSGKPDESERG</sequence>
<organism evidence="2 3">
    <name type="scientific">Nocardia aurea</name>
    <dbReference type="NCBI Taxonomy" id="2144174"/>
    <lineage>
        <taxon>Bacteria</taxon>
        <taxon>Bacillati</taxon>
        <taxon>Actinomycetota</taxon>
        <taxon>Actinomycetes</taxon>
        <taxon>Mycobacteriales</taxon>
        <taxon>Nocardiaceae</taxon>
        <taxon>Nocardia</taxon>
    </lineage>
</organism>
<feature type="transmembrane region" description="Helical" evidence="1">
    <location>
        <begin position="6"/>
        <end position="29"/>
    </location>
</feature>
<protein>
    <recommendedName>
        <fullName evidence="4">Lysoplasmalogenase</fullName>
    </recommendedName>
</protein>
<accession>A0ABV3G1E9</accession>
<dbReference type="Proteomes" id="UP001551695">
    <property type="component" value="Unassembled WGS sequence"/>
</dbReference>
<keyword evidence="1" id="KW-0812">Transmembrane</keyword>
<feature type="transmembrane region" description="Helical" evidence="1">
    <location>
        <begin position="67"/>
        <end position="88"/>
    </location>
</feature>
<evidence type="ECO:0000313" key="3">
    <source>
        <dbReference type="Proteomes" id="UP001551695"/>
    </source>
</evidence>
<comment type="caution">
    <text evidence="2">The sequence shown here is derived from an EMBL/GenBank/DDBJ whole genome shotgun (WGS) entry which is preliminary data.</text>
</comment>
<feature type="transmembrane region" description="Helical" evidence="1">
    <location>
        <begin position="36"/>
        <end position="55"/>
    </location>
</feature>
<feature type="transmembrane region" description="Helical" evidence="1">
    <location>
        <begin position="100"/>
        <end position="119"/>
    </location>
</feature>
<name>A0ABV3G1E9_9NOCA</name>
<evidence type="ECO:0000256" key="1">
    <source>
        <dbReference type="SAM" id="Phobius"/>
    </source>
</evidence>
<feature type="transmembrane region" description="Helical" evidence="1">
    <location>
        <begin position="150"/>
        <end position="170"/>
    </location>
</feature>
<evidence type="ECO:0000313" key="2">
    <source>
        <dbReference type="EMBL" id="MEV0711502.1"/>
    </source>
</evidence>
<keyword evidence="1" id="KW-1133">Transmembrane helix</keyword>
<gene>
    <name evidence="2" type="ORF">AB0I48_28440</name>
</gene>
<keyword evidence="1" id="KW-0472">Membrane</keyword>